<accession>A0A179DM80</accession>
<feature type="domain" description="VOC" evidence="2">
    <location>
        <begin position="7"/>
        <end position="147"/>
    </location>
</feature>
<dbReference type="AlphaFoldDB" id="A0A179DM80"/>
<dbReference type="Gene3D" id="3.10.180.10">
    <property type="entry name" value="2,3-Dihydroxybiphenyl 1,2-Dioxygenase, domain 1"/>
    <property type="match status" value="2"/>
</dbReference>
<dbReference type="Proteomes" id="UP000078459">
    <property type="component" value="Unassembled WGS sequence"/>
</dbReference>
<name>A0A179DM80_9SPHI</name>
<gene>
    <name evidence="3" type="ORF">A5893_00095</name>
</gene>
<evidence type="ECO:0000256" key="1">
    <source>
        <dbReference type="ARBA" id="ARBA00022723"/>
    </source>
</evidence>
<feature type="domain" description="VOC" evidence="2">
    <location>
        <begin position="160"/>
        <end position="313"/>
    </location>
</feature>
<dbReference type="Pfam" id="PF00903">
    <property type="entry name" value="Glyoxalase"/>
    <property type="match status" value="2"/>
</dbReference>
<reference evidence="3 4" key="1">
    <citation type="submission" date="2016-04" db="EMBL/GenBank/DDBJ databases">
        <authorList>
            <person name="Evans L.H."/>
            <person name="Alamgir A."/>
            <person name="Owens N."/>
            <person name="Weber N.D."/>
            <person name="Virtaneva K."/>
            <person name="Barbian K."/>
            <person name="Babar A."/>
            <person name="Rosenke K."/>
        </authorList>
    </citation>
    <scope>NUCLEOTIDE SEQUENCE [LARGE SCALE GENOMIC DNA]</scope>
    <source>
        <strain evidence="3 4">CCM 8644</strain>
    </source>
</reference>
<dbReference type="RefSeq" id="WP_068820585.1">
    <property type="nucleotide sequence ID" value="NZ_LWHJ01000011.1"/>
</dbReference>
<dbReference type="EMBL" id="LWHJ01000011">
    <property type="protein sequence ID" value="OAQ41553.1"/>
    <property type="molecule type" value="Genomic_DNA"/>
</dbReference>
<reference evidence="3 4" key="2">
    <citation type="submission" date="2016-06" db="EMBL/GenBank/DDBJ databases">
        <title>Pedobacter psychrophilus sp. nov., isolated from Antarctic fragmentary rock.</title>
        <authorList>
            <person name="Svec P."/>
        </authorList>
    </citation>
    <scope>NUCLEOTIDE SEQUENCE [LARGE SCALE GENOMIC DNA]</scope>
    <source>
        <strain evidence="3 4">CCM 8644</strain>
    </source>
</reference>
<dbReference type="InterPro" id="IPR037523">
    <property type="entry name" value="VOC_core"/>
</dbReference>
<organism evidence="3 4">
    <name type="scientific">Pedobacter psychrophilus</name>
    <dbReference type="NCBI Taxonomy" id="1826909"/>
    <lineage>
        <taxon>Bacteria</taxon>
        <taxon>Pseudomonadati</taxon>
        <taxon>Bacteroidota</taxon>
        <taxon>Sphingobacteriia</taxon>
        <taxon>Sphingobacteriales</taxon>
        <taxon>Sphingobacteriaceae</taxon>
        <taxon>Pedobacter</taxon>
    </lineage>
</organism>
<dbReference type="PROSITE" id="PS51819">
    <property type="entry name" value="VOC"/>
    <property type="match status" value="2"/>
</dbReference>
<dbReference type="PANTHER" id="PTHR43048">
    <property type="entry name" value="METHYLMALONYL-COA EPIMERASE"/>
    <property type="match status" value="1"/>
</dbReference>
<evidence type="ECO:0000313" key="4">
    <source>
        <dbReference type="Proteomes" id="UP000078459"/>
    </source>
</evidence>
<protein>
    <submittedName>
        <fullName evidence="3">Glyoxalase</fullName>
    </submittedName>
</protein>
<keyword evidence="4" id="KW-1185">Reference proteome</keyword>
<dbReference type="PANTHER" id="PTHR43048:SF3">
    <property type="entry name" value="METHYLMALONYL-COA EPIMERASE, MITOCHONDRIAL"/>
    <property type="match status" value="1"/>
</dbReference>
<dbReference type="InterPro" id="IPR051785">
    <property type="entry name" value="MMCE/EMCE_epimerase"/>
</dbReference>
<proteinExistence type="predicted"/>
<dbReference type="CDD" id="cd06587">
    <property type="entry name" value="VOC"/>
    <property type="match status" value="1"/>
</dbReference>
<sequence length="352" mass="40549">MNKKICGIQQVGISYKDIKESWKWYRKYFGMNVPVFEDTAEAALMYQYTGNKVHKRYAVLAMNMQGGGGFELWQFKDRKPVDNLQPIKIGDFGINIVKIKAKNVSETYQFFKSEGLDLKTELVKSPEGKLHFYLMDPYQNLFEIVESEDWFSENNDLTGGVSGITIGVSDIDASLKLYKDILDYDTIAYDKTENFEDLKSLNQSDTDFRRVLLRHSEEKSGGFSKLFGKTEVELIERKDKTGTKVYQNRFWGDSGYIHVCFDVIGMNLLKDQCAKAGFNFTVDSQNSFDMGEAAGHFSYIEDPDGTLIEFVETHKVPILKKWGIYLNMKKRNRDKNLPDWMVKLLGLTKVKD</sequence>
<dbReference type="OrthoDB" id="9795618at2"/>
<keyword evidence="1" id="KW-0479">Metal-binding</keyword>
<dbReference type="SUPFAM" id="SSF54593">
    <property type="entry name" value="Glyoxalase/Bleomycin resistance protein/Dihydroxybiphenyl dioxygenase"/>
    <property type="match status" value="2"/>
</dbReference>
<dbReference type="GO" id="GO:0046872">
    <property type="term" value="F:metal ion binding"/>
    <property type="evidence" value="ECO:0007669"/>
    <property type="project" value="UniProtKB-KW"/>
</dbReference>
<evidence type="ECO:0000259" key="2">
    <source>
        <dbReference type="PROSITE" id="PS51819"/>
    </source>
</evidence>
<evidence type="ECO:0000313" key="3">
    <source>
        <dbReference type="EMBL" id="OAQ41553.1"/>
    </source>
</evidence>
<dbReference type="STRING" id="1826909.A5893_00095"/>
<dbReference type="InterPro" id="IPR029068">
    <property type="entry name" value="Glyas_Bleomycin-R_OHBP_Dase"/>
</dbReference>
<dbReference type="GO" id="GO:0004493">
    <property type="term" value="F:methylmalonyl-CoA epimerase activity"/>
    <property type="evidence" value="ECO:0007669"/>
    <property type="project" value="TreeGrafter"/>
</dbReference>
<dbReference type="InterPro" id="IPR004360">
    <property type="entry name" value="Glyas_Fos-R_dOase_dom"/>
</dbReference>
<comment type="caution">
    <text evidence="3">The sequence shown here is derived from an EMBL/GenBank/DDBJ whole genome shotgun (WGS) entry which is preliminary data.</text>
</comment>
<dbReference type="GO" id="GO:0046491">
    <property type="term" value="P:L-methylmalonyl-CoA metabolic process"/>
    <property type="evidence" value="ECO:0007669"/>
    <property type="project" value="TreeGrafter"/>
</dbReference>